<feature type="transmembrane region" description="Helical" evidence="7">
    <location>
        <begin position="28"/>
        <end position="52"/>
    </location>
</feature>
<feature type="transmembrane region" description="Helical" evidence="7">
    <location>
        <begin position="206"/>
        <end position="223"/>
    </location>
</feature>
<dbReference type="Pfam" id="PF09335">
    <property type="entry name" value="VTT_dom"/>
    <property type="match status" value="1"/>
</dbReference>
<dbReference type="Proteomes" id="UP001139336">
    <property type="component" value="Unassembled WGS sequence"/>
</dbReference>
<feature type="transmembrane region" description="Helical" evidence="7">
    <location>
        <begin position="59"/>
        <end position="78"/>
    </location>
</feature>
<dbReference type="InterPro" id="IPR032816">
    <property type="entry name" value="VTT_dom"/>
</dbReference>
<evidence type="ECO:0000256" key="5">
    <source>
        <dbReference type="ARBA" id="ARBA00022989"/>
    </source>
</evidence>
<feature type="transmembrane region" description="Helical" evidence="7">
    <location>
        <begin position="145"/>
        <end position="167"/>
    </location>
</feature>
<feature type="domain" description="VTT" evidence="8">
    <location>
        <begin position="79"/>
        <end position="196"/>
    </location>
</feature>
<keyword evidence="3 7" id="KW-1003">Cell membrane</keyword>
<evidence type="ECO:0000256" key="4">
    <source>
        <dbReference type="ARBA" id="ARBA00022692"/>
    </source>
</evidence>
<sequence>MATIFDFFQGLASDAVSAVKAWPRRRKILTSIAIILFLVITFTADIPSLGVLREYSRRLGPAFPLAFWCFYVLITQFPVPRTVLTLSAGILFGPVQGILLALSATTVSGAISLLIVRSLLGEWMAPRLTHPAVASINRRLRERGWLAVTSLRMIAGVPFSLLNYVAALTAVPVLSFTLATFIGSAPGTILVVVLGDTLTGEADPRMIVAMLLLALLGIAGLVLDTRLGVKSGE</sequence>
<comment type="caution">
    <text evidence="9">The sequence shown here is derived from an EMBL/GenBank/DDBJ whole genome shotgun (WGS) entry which is preliminary data.</text>
</comment>
<reference evidence="9" key="1">
    <citation type="submission" date="2022-01" db="EMBL/GenBank/DDBJ databases">
        <title>Corynebacterium sp. nov isolated from isolated from the feces of the greater white-fronted geese (Anser albifrons) at Poyang Lake, PR China.</title>
        <authorList>
            <person name="Liu Q."/>
        </authorList>
    </citation>
    <scope>NUCLEOTIDE SEQUENCE</scope>
    <source>
        <strain evidence="9">JCM 32435</strain>
    </source>
</reference>
<accession>A0A9X1QRW1</accession>
<evidence type="ECO:0000256" key="7">
    <source>
        <dbReference type="RuleBase" id="RU366058"/>
    </source>
</evidence>
<feature type="transmembrane region" description="Helical" evidence="7">
    <location>
        <begin position="98"/>
        <end position="120"/>
    </location>
</feature>
<evidence type="ECO:0000256" key="1">
    <source>
        <dbReference type="ARBA" id="ARBA00004651"/>
    </source>
</evidence>
<comment type="similarity">
    <text evidence="2 7">Belongs to the TVP38/TMEM64 family.</text>
</comment>
<comment type="subcellular location">
    <subcellularLocation>
        <location evidence="1 7">Cell membrane</location>
        <topology evidence="1 7">Multi-pass membrane protein</topology>
    </subcellularLocation>
</comment>
<keyword evidence="6 7" id="KW-0472">Membrane</keyword>
<protein>
    <recommendedName>
        <fullName evidence="7">TVP38/TMEM64 family membrane protein</fullName>
    </recommendedName>
</protein>
<name>A0A9X1QRW1_9CORY</name>
<evidence type="ECO:0000256" key="6">
    <source>
        <dbReference type="ARBA" id="ARBA00023136"/>
    </source>
</evidence>
<evidence type="ECO:0000256" key="2">
    <source>
        <dbReference type="ARBA" id="ARBA00008640"/>
    </source>
</evidence>
<evidence type="ECO:0000313" key="9">
    <source>
        <dbReference type="EMBL" id="MCF4006628.1"/>
    </source>
</evidence>
<evidence type="ECO:0000259" key="8">
    <source>
        <dbReference type="Pfam" id="PF09335"/>
    </source>
</evidence>
<keyword evidence="4 7" id="KW-0812">Transmembrane</keyword>
<organism evidence="9 10">
    <name type="scientific">Corynebacterium uropygiale</name>
    <dbReference type="NCBI Taxonomy" id="1775911"/>
    <lineage>
        <taxon>Bacteria</taxon>
        <taxon>Bacillati</taxon>
        <taxon>Actinomycetota</taxon>
        <taxon>Actinomycetes</taxon>
        <taxon>Mycobacteriales</taxon>
        <taxon>Corynebacteriaceae</taxon>
        <taxon>Corynebacterium</taxon>
    </lineage>
</organism>
<dbReference type="PANTHER" id="PTHR12677:SF59">
    <property type="entry name" value="GOLGI APPARATUS MEMBRANE PROTEIN TVP38-RELATED"/>
    <property type="match status" value="1"/>
</dbReference>
<gene>
    <name evidence="9" type="ORF">L1O03_05470</name>
</gene>
<dbReference type="AlphaFoldDB" id="A0A9X1QRW1"/>
<dbReference type="GO" id="GO:0005886">
    <property type="term" value="C:plasma membrane"/>
    <property type="evidence" value="ECO:0007669"/>
    <property type="project" value="UniProtKB-SubCell"/>
</dbReference>
<dbReference type="EMBL" id="JAKGSI010000002">
    <property type="protein sequence ID" value="MCF4006628.1"/>
    <property type="molecule type" value="Genomic_DNA"/>
</dbReference>
<proteinExistence type="inferred from homology"/>
<evidence type="ECO:0000313" key="10">
    <source>
        <dbReference type="Proteomes" id="UP001139336"/>
    </source>
</evidence>
<feature type="transmembrane region" description="Helical" evidence="7">
    <location>
        <begin position="173"/>
        <end position="194"/>
    </location>
</feature>
<dbReference type="InterPro" id="IPR015414">
    <property type="entry name" value="TMEM64"/>
</dbReference>
<dbReference type="PANTHER" id="PTHR12677">
    <property type="entry name" value="GOLGI APPARATUS MEMBRANE PROTEIN TVP38-RELATED"/>
    <property type="match status" value="1"/>
</dbReference>
<evidence type="ECO:0000256" key="3">
    <source>
        <dbReference type="ARBA" id="ARBA00022475"/>
    </source>
</evidence>
<dbReference type="RefSeq" id="WP_236118525.1">
    <property type="nucleotide sequence ID" value="NZ_JAKGSI010000002.1"/>
</dbReference>
<keyword evidence="10" id="KW-1185">Reference proteome</keyword>
<keyword evidence="5 7" id="KW-1133">Transmembrane helix</keyword>